<keyword evidence="2" id="KW-0902">Two-component regulatory system</keyword>
<dbReference type="CDD" id="cd00130">
    <property type="entry name" value="PAS"/>
    <property type="match status" value="1"/>
</dbReference>
<evidence type="ECO:0000259" key="7">
    <source>
        <dbReference type="PROSITE" id="PS50113"/>
    </source>
</evidence>
<proteinExistence type="predicted"/>
<feature type="domain" description="Response regulatory" evidence="5">
    <location>
        <begin position="501"/>
        <end position="617"/>
    </location>
</feature>
<dbReference type="SUPFAM" id="SSF55785">
    <property type="entry name" value="PYP-like sensor domain (PAS domain)"/>
    <property type="match status" value="1"/>
</dbReference>
<dbReference type="SMART" id="SM00448">
    <property type="entry name" value="REC"/>
    <property type="match status" value="1"/>
</dbReference>
<name>A0A0B8QI03_9VIBR</name>
<dbReference type="Pfam" id="PF13426">
    <property type="entry name" value="PAS_9"/>
    <property type="match status" value="1"/>
</dbReference>
<evidence type="ECO:0000259" key="6">
    <source>
        <dbReference type="PROSITE" id="PS50112"/>
    </source>
</evidence>
<keyword evidence="4" id="KW-1133">Transmembrane helix</keyword>
<evidence type="ECO:0000256" key="1">
    <source>
        <dbReference type="ARBA" id="ARBA00022553"/>
    </source>
</evidence>
<dbReference type="InterPro" id="IPR035965">
    <property type="entry name" value="PAS-like_dom_sf"/>
</dbReference>
<dbReference type="PANTHER" id="PTHR45339">
    <property type="entry name" value="HYBRID SIGNAL TRANSDUCTION HISTIDINE KINASE J"/>
    <property type="match status" value="1"/>
</dbReference>
<reference evidence="8 9" key="1">
    <citation type="submission" date="2015-01" db="EMBL/GenBank/DDBJ databases">
        <title>Vibrio sp. C94 JCM 19241 whole genome shotgun sequence.</title>
        <authorList>
            <person name="Sawabe T."/>
            <person name="Meirelles P."/>
            <person name="Feng G."/>
            <person name="Sayaka M."/>
            <person name="Hattori M."/>
            <person name="Ohkuma M."/>
        </authorList>
    </citation>
    <scope>NUCLEOTIDE SEQUENCE [LARGE SCALE GENOMIC DNA]</scope>
    <source>
        <strain evidence="9">JCM 19241</strain>
    </source>
</reference>
<gene>
    <name evidence="8" type="ORF">JCM19241_4911</name>
</gene>
<dbReference type="PROSITE" id="PS50112">
    <property type="entry name" value="PAS"/>
    <property type="match status" value="1"/>
</dbReference>
<accession>A0A0B8QI03</accession>
<dbReference type="GO" id="GO:0000160">
    <property type="term" value="P:phosphorelay signal transduction system"/>
    <property type="evidence" value="ECO:0007669"/>
    <property type="project" value="UniProtKB-KW"/>
</dbReference>
<evidence type="ECO:0000256" key="2">
    <source>
        <dbReference type="ARBA" id="ARBA00023012"/>
    </source>
</evidence>
<dbReference type="Pfam" id="PF00072">
    <property type="entry name" value="Response_reg"/>
    <property type="match status" value="1"/>
</dbReference>
<dbReference type="SMART" id="SM00086">
    <property type="entry name" value="PAC"/>
    <property type="match status" value="1"/>
</dbReference>
<dbReference type="InterPro" id="IPR000700">
    <property type="entry name" value="PAS-assoc_C"/>
</dbReference>
<dbReference type="PROSITE" id="PS50110">
    <property type="entry name" value="RESPONSE_REGULATORY"/>
    <property type="match status" value="1"/>
</dbReference>
<feature type="modified residue" description="4-aspartylphosphate" evidence="3">
    <location>
        <position position="551"/>
    </location>
</feature>
<dbReference type="PROSITE" id="PS50113">
    <property type="entry name" value="PAC"/>
    <property type="match status" value="1"/>
</dbReference>
<dbReference type="InterPro" id="IPR001789">
    <property type="entry name" value="Sig_transdc_resp-reg_receiver"/>
</dbReference>
<feature type="domain" description="PAS" evidence="6">
    <location>
        <begin position="126"/>
        <end position="197"/>
    </location>
</feature>
<evidence type="ECO:0000313" key="9">
    <source>
        <dbReference type="Proteomes" id="UP000031666"/>
    </source>
</evidence>
<dbReference type="STRING" id="1481914.JCM19241_4911"/>
<keyword evidence="4" id="KW-0812">Transmembrane</keyword>
<dbReference type="InterPro" id="IPR011006">
    <property type="entry name" value="CheY-like_superfamily"/>
</dbReference>
<dbReference type="SUPFAM" id="SSF52172">
    <property type="entry name" value="CheY-like"/>
    <property type="match status" value="1"/>
</dbReference>
<evidence type="ECO:0000313" key="8">
    <source>
        <dbReference type="EMBL" id="GAM78206.1"/>
    </source>
</evidence>
<dbReference type="InterPro" id="IPR001610">
    <property type="entry name" value="PAC"/>
</dbReference>
<dbReference type="SMART" id="SM00091">
    <property type="entry name" value="PAS"/>
    <property type="match status" value="1"/>
</dbReference>
<feature type="domain" description="PAC" evidence="7">
    <location>
        <begin position="198"/>
        <end position="251"/>
    </location>
</feature>
<keyword evidence="4" id="KW-0472">Membrane</keyword>
<dbReference type="InterPro" id="IPR000014">
    <property type="entry name" value="PAS"/>
</dbReference>
<dbReference type="CDD" id="cd17546">
    <property type="entry name" value="REC_hyHK_CKI1_RcsC-like"/>
    <property type="match status" value="1"/>
</dbReference>
<reference evidence="8 9" key="2">
    <citation type="submission" date="2015-01" db="EMBL/GenBank/DDBJ databases">
        <authorList>
            <consortium name="NBRP consortium"/>
            <person name="Sawabe T."/>
            <person name="Meirelles P."/>
            <person name="Feng G."/>
            <person name="Sayaka M."/>
            <person name="Hattori M."/>
            <person name="Ohkuma M."/>
        </authorList>
    </citation>
    <scope>NUCLEOTIDE SEQUENCE [LARGE SCALE GENOMIC DNA]</scope>
    <source>
        <strain evidence="9">JCM 19241</strain>
    </source>
</reference>
<keyword evidence="1 3" id="KW-0597">Phosphoprotein</keyword>
<comment type="caution">
    <text evidence="8">The sequence shown here is derived from an EMBL/GenBank/DDBJ whole genome shotgun (WGS) entry which is preliminary data.</text>
</comment>
<dbReference type="Gene3D" id="3.40.50.2300">
    <property type="match status" value="1"/>
</dbReference>
<dbReference type="AlphaFoldDB" id="A0A0B8QI03"/>
<feature type="transmembrane region" description="Helical" evidence="4">
    <location>
        <begin position="60"/>
        <end position="76"/>
    </location>
</feature>
<dbReference type="EMBL" id="BBSC01000012">
    <property type="protein sequence ID" value="GAM78206.1"/>
    <property type="molecule type" value="Genomic_DNA"/>
</dbReference>
<feature type="transmembrane region" description="Helical" evidence="4">
    <location>
        <begin position="88"/>
        <end position="108"/>
    </location>
</feature>
<evidence type="ECO:0000256" key="3">
    <source>
        <dbReference type="PROSITE-ProRule" id="PRU00169"/>
    </source>
</evidence>
<evidence type="ECO:0000259" key="5">
    <source>
        <dbReference type="PROSITE" id="PS50110"/>
    </source>
</evidence>
<protein>
    <submittedName>
        <fullName evidence="8">Two-component hybrid sensor</fullName>
    </submittedName>
</protein>
<organism evidence="8 9">
    <name type="scientific">Vibrio ishigakensis</name>
    <dbReference type="NCBI Taxonomy" id="1481914"/>
    <lineage>
        <taxon>Bacteria</taxon>
        <taxon>Pseudomonadati</taxon>
        <taxon>Pseudomonadota</taxon>
        <taxon>Gammaproteobacteria</taxon>
        <taxon>Vibrionales</taxon>
        <taxon>Vibrionaceae</taxon>
        <taxon>Vibrio</taxon>
    </lineage>
</organism>
<dbReference type="PANTHER" id="PTHR45339:SF1">
    <property type="entry name" value="HYBRID SIGNAL TRANSDUCTION HISTIDINE KINASE J"/>
    <property type="match status" value="1"/>
</dbReference>
<evidence type="ECO:0000256" key="4">
    <source>
        <dbReference type="SAM" id="Phobius"/>
    </source>
</evidence>
<sequence>MKDIVNKVRGSLQLQYILLTVIALIGFAIDLTIPLGVAFGVYYVIVILVSLAFNNTSMTLFWAVTCSLLTVIGFLISPDGGEMWKVIFNRVISVGAILTVAIVSLLVLKKNKELMKLEADLELSSVRSRLGEVAEYAKDAIIITDKHGCVSWTNNAFTQITGYELADVEGKKPGDVLQGRDTEIDTVERLHNAVKNAQQIEVEILNYHKNGTPYWIELAITPILVDGELQRFIAVERDITTRKNLEFRLKELATMARAETDNKSHFMSLLIDELRVPLNRLKNINEKLRLDDSAENIQEVHAGINVCNSFIENTILSIETLENIDLNNFRIYKSSFRFNSIIENLRKSTTQIAGEQNLDLEFKDELSQSVTYYSDSSLINSIFSFYISSVANKLEDCKVLIHFSDSIQNDTGLVNLFIRIEDLGEVYHVLNDRVGHGNLDVSILSMGRSFVFQRLNEVIQKLGGSLDYGIENEDASTISLTLPLELDTSSFAPYPVETYQRILIAEDNRVNALVLIKMLRSLGFADIDTARNGAEAVEMARKKQYHAILMDNHMPIMNGIEASKIIKKTVDADINIIACTADSSDVAVEGFKQSGVDKIIFKPINKAKILEHLEVVDDSFKVVDKLA</sequence>
<dbReference type="NCBIfam" id="TIGR00229">
    <property type="entry name" value="sensory_box"/>
    <property type="match status" value="1"/>
</dbReference>
<dbReference type="Gene3D" id="3.30.450.20">
    <property type="entry name" value="PAS domain"/>
    <property type="match status" value="1"/>
</dbReference>
<dbReference type="Proteomes" id="UP000031666">
    <property type="component" value="Unassembled WGS sequence"/>
</dbReference>